<dbReference type="InterPro" id="IPR050073">
    <property type="entry name" value="2-IPM_HCS-like"/>
</dbReference>
<name>A0A6I4W8K5_9ACTN</name>
<keyword evidence="5" id="KW-0028">Amino-acid biosynthesis</keyword>
<dbReference type="PANTHER" id="PTHR10277">
    <property type="entry name" value="HOMOCITRATE SYNTHASE-RELATED"/>
    <property type="match status" value="1"/>
</dbReference>
<keyword evidence="13" id="KW-1185">Reference proteome</keyword>
<evidence type="ECO:0000256" key="7">
    <source>
        <dbReference type="ARBA" id="ARBA00023211"/>
    </source>
</evidence>
<feature type="region of interest" description="Disordered" evidence="10">
    <location>
        <begin position="1"/>
        <end position="21"/>
    </location>
</feature>
<dbReference type="PROSITE" id="PS00816">
    <property type="entry name" value="AIPM_HOMOCIT_SYNTH_2"/>
    <property type="match status" value="1"/>
</dbReference>
<dbReference type="EC" id="2.3.3.13" evidence="3"/>
<dbReference type="Pfam" id="PF00682">
    <property type="entry name" value="HMGL-like"/>
    <property type="match status" value="1"/>
</dbReference>
<evidence type="ECO:0000259" key="11">
    <source>
        <dbReference type="PROSITE" id="PS50991"/>
    </source>
</evidence>
<dbReference type="Pfam" id="PF22617">
    <property type="entry name" value="HCS_D2"/>
    <property type="match status" value="1"/>
</dbReference>
<keyword evidence="7" id="KW-0464">Manganese</keyword>
<evidence type="ECO:0000256" key="4">
    <source>
        <dbReference type="ARBA" id="ARBA00022430"/>
    </source>
</evidence>
<dbReference type="EMBL" id="WUTW01000002">
    <property type="protein sequence ID" value="MXQ65553.1"/>
    <property type="molecule type" value="Genomic_DNA"/>
</dbReference>
<organism evidence="12 13">
    <name type="scientific">Actinomadura rayongensis</name>
    <dbReference type="NCBI Taxonomy" id="1429076"/>
    <lineage>
        <taxon>Bacteria</taxon>
        <taxon>Bacillati</taxon>
        <taxon>Actinomycetota</taxon>
        <taxon>Actinomycetes</taxon>
        <taxon>Streptosporangiales</taxon>
        <taxon>Thermomonosporaceae</taxon>
        <taxon>Actinomadura</taxon>
    </lineage>
</organism>
<dbReference type="InterPro" id="IPR002034">
    <property type="entry name" value="AIPM/Hcit_synth_CS"/>
</dbReference>
<dbReference type="GO" id="GO:0003852">
    <property type="term" value="F:2-isopropylmalate synthase activity"/>
    <property type="evidence" value="ECO:0007669"/>
    <property type="project" value="UniProtKB-EC"/>
</dbReference>
<dbReference type="SUPFAM" id="SSF51569">
    <property type="entry name" value="Aldolase"/>
    <property type="match status" value="1"/>
</dbReference>
<protein>
    <recommendedName>
        <fullName evidence="3">2-isopropylmalate synthase</fullName>
        <ecNumber evidence="3">2.3.3.13</ecNumber>
    </recommendedName>
</protein>
<gene>
    <name evidence="12" type="ORF">GQ466_16110</name>
</gene>
<evidence type="ECO:0000256" key="9">
    <source>
        <dbReference type="RuleBase" id="RU003523"/>
    </source>
</evidence>
<sequence>MDTARAAGYFRTPDPAAADPISARQARGGPVEQLPVAPNRRISLFDTTLRDGEQAPGNAMLPEQKLRLALTLEALGVDVVEAGFPASSPDDFTATRLLTTHLSTSKVTSFARASVEDVDTAIEAGGCDANHQVQILATASELHLAYKRGIDRAASVREIRRAAEHAAERGVQDISIAFEDSSRGSDELLQEYAETAGDVGASTVVVCDTSGSQTPAEFGALVARVRGWLPEHVRISTHCHNDMGMAVANALAGIRAGADQVQVTLAGIGERAGNTALEELVAVLAMKGDLFGVDTNVRSELLFDAYHVLQETIGLVIGRNKPLFGQNAFATQAGIHQSAILRNPETYEYLDPERFGRRRSLLVGRHSGRAVLHHLIGEMGLPSDPELVDRLYQDLVVSRGNGECDDLDTLRGRILDHGLVRRDGAGDPSAIGSR</sequence>
<evidence type="ECO:0000313" key="13">
    <source>
        <dbReference type="Proteomes" id="UP000431901"/>
    </source>
</evidence>
<dbReference type="PROSITE" id="PS00815">
    <property type="entry name" value="AIPM_HOMOCIT_SYNTH_1"/>
    <property type="match status" value="1"/>
</dbReference>
<comment type="similarity">
    <text evidence="2">Belongs to the alpha-IPM synthase/homocitrate synthase family. LeuA type 1 subfamily.</text>
</comment>
<keyword evidence="4" id="KW-0432">Leucine biosynthesis</keyword>
<dbReference type="AlphaFoldDB" id="A0A6I4W8K5"/>
<keyword evidence="6 9" id="KW-0808">Transferase</keyword>
<dbReference type="Proteomes" id="UP000431901">
    <property type="component" value="Unassembled WGS sequence"/>
</dbReference>
<evidence type="ECO:0000256" key="3">
    <source>
        <dbReference type="ARBA" id="ARBA00012973"/>
    </source>
</evidence>
<dbReference type="InterPro" id="IPR054691">
    <property type="entry name" value="LeuA/HCS_post-cat"/>
</dbReference>
<comment type="caution">
    <text evidence="12">The sequence shown here is derived from an EMBL/GenBank/DDBJ whole genome shotgun (WGS) entry which is preliminary data.</text>
</comment>
<evidence type="ECO:0000313" key="12">
    <source>
        <dbReference type="EMBL" id="MXQ65553.1"/>
    </source>
</evidence>
<evidence type="ECO:0000256" key="6">
    <source>
        <dbReference type="ARBA" id="ARBA00022679"/>
    </source>
</evidence>
<dbReference type="GO" id="GO:0009098">
    <property type="term" value="P:L-leucine biosynthetic process"/>
    <property type="evidence" value="ECO:0007669"/>
    <property type="project" value="UniProtKB-KW"/>
</dbReference>
<accession>A0A6I4W8K5</accession>
<reference evidence="12 13" key="1">
    <citation type="submission" date="2019-12" db="EMBL/GenBank/DDBJ databases">
        <title>Nocardia macrotermitis sp. nov. and Nocardia aurantia sp. nov., isolated from the gut of the fungus growing-termite Macrotermes natalensis.</title>
        <authorList>
            <person name="Christine B."/>
            <person name="Rene B."/>
        </authorList>
    </citation>
    <scope>NUCLEOTIDE SEQUENCE [LARGE SCALE GENOMIC DNA]</scope>
    <source>
        <strain evidence="12 13">DSM 102126</strain>
    </source>
</reference>
<evidence type="ECO:0000256" key="8">
    <source>
        <dbReference type="ARBA" id="ARBA00023304"/>
    </source>
</evidence>
<dbReference type="PROSITE" id="PS50991">
    <property type="entry name" value="PYR_CT"/>
    <property type="match status" value="1"/>
</dbReference>
<comment type="pathway">
    <text evidence="1">Amino-acid biosynthesis; L-leucine biosynthesis; L-leucine from 3-methyl-2-oxobutanoate: step 1/4.</text>
</comment>
<evidence type="ECO:0000256" key="1">
    <source>
        <dbReference type="ARBA" id="ARBA00004689"/>
    </source>
</evidence>
<dbReference type="OrthoDB" id="9803573at2"/>
<keyword evidence="12" id="KW-0670">Pyruvate</keyword>
<feature type="domain" description="Pyruvate carboxyltransferase" evidence="11">
    <location>
        <begin position="42"/>
        <end position="303"/>
    </location>
</feature>
<dbReference type="Gene3D" id="3.20.20.70">
    <property type="entry name" value="Aldolase class I"/>
    <property type="match status" value="1"/>
</dbReference>
<dbReference type="InterPro" id="IPR013785">
    <property type="entry name" value="Aldolase_TIM"/>
</dbReference>
<dbReference type="InterPro" id="IPR000891">
    <property type="entry name" value="PYR_CT"/>
</dbReference>
<keyword evidence="8" id="KW-0100">Branched-chain amino acid biosynthesis</keyword>
<dbReference type="Gene3D" id="1.10.238.260">
    <property type="match status" value="1"/>
</dbReference>
<evidence type="ECO:0000256" key="10">
    <source>
        <dbReference type="SAM" id="MobiDB-lite"/>
    </source>
</evidence>
<evidence type="ECO:0000256" key="2">
    <source>
        <dbReference type="ARBA" id="ARBA00009396"/>
    </source>
</evidence>
<dbReference type="PANTHER" id="PTHR10277:SF9">
    <property type="entry name" value="2-ISOPROPYLMALATE SYNTHASE 1, CHLOROPLASTIC-RELATED"/>
    <property type="match status" value="1"/>
</dbReference>
<proteinExistence type="inferred from homology"/>
<evidence type="ECO:0000256" key="5">
    <source>
        <dbReference type="ARBA" id="ARBA00022605"/>
    </source>
</evidence>